<evidence type="ECO:0000256" key="1">
    <source>
        <dbReference type="ARBA" id="ARBA00022723"/>
    </source>
</evidence>
<dbReference type="SUPFAM" id="SSF144232">
    <property type="entry name" value="HIT/MYND zinc finger-like"/>
    <property type="match status" value="1"/>
</dbReference>
<feature type="domain" description="MYND-type" evidence="6">
    <location>
        <begin position="243"/>
        <end position="280"/>
    </location>
</feature>
<dbReference type="PROSITE" id="PS50865">
    <property type="entry name" value="ZF_MYND_2"/>
    <property type="match status" value="1"/>
</dbReference>
<dbReference type="PANTHER" id="PTHR12298">
    <property type="entry name" value="PCDC2 PROGRAMMED CELL DEATH PROTEIN 2 -RELATED"/>
    <property type="match status" value="1"/>
</dbReference>
<keyword evidence="2 4" id="KW-0863">Zinc-finger</keyword>
<dbReference type="Pfam" id="PF01753">
    <property type="entry name" value="zf-MYND"/>
    <property type="match status" value="1"/>
</dbReference>
<dbReference type="AlphaFoldDB" id="F4PSZ9"/>
<dbReference type="GO" id="GO:0005634">
    <property type="term" value="C:nucleus"/>
    <property type="evidence" value="ECO:0007669"/>
    <property type="project" value="TreeGrafter"/>
</dbReference>
<dbReference type="InterPro" id="IPR002893">
    <property type="entry name" value="Znf_MYND"/>
</dbReference>
<dbReference type="RefSeq" id="XP_004358638.1">
    <property type="nucleotide sequence ID" value="XM_004358581.1"/>
</dbReference>
<dbReference type="OrthoDB" id="443682at2759"/>
<keyword evidence="8" id="KW-1185">Reference proteome</keyword>
<evidence type="ECO:0000256" key="2">
    <source>
        <dbReference type="ARBA" id="ARBA00022771"/>
    </source>
</evidence>
<evidence type="ECO:0000259" key="6">
    <source>
        <dbReference type="PROSITE" id="PS50865"/>
    </source>
</evidence>
<keyword evidence="3" id="KW-0862">Zinc</keyword>
<dbReference type="GO" id="GO:0008270">
    <property type="term" value="F:zinc ion binding"/>
    <property type="evidence" value="ECO:0007669"/>
    <property type="project" value="UniProtKB-KW"/>
</dbReference>
<gene>
    <name evidence="7" type="ORF">DFA_00653</name>
</gene>
<feature type="compositionally biased region" description="Acidic residues" evidence="5">
    <location>
        <begin position="321"/>
        <end position="337"/>
    </location>
</feature>
<dbReference type="Proteomes" id="UP000007797">
    <property type="component" value="Unassembled WGS sequence"/>
</dbReference>
<evidence type="ECO:0000256" key="5">
    <source>
        <dbReference type="SAM" id="MobiDB-lite"/>
    </source>
</evidence>
<feature type="region of interest" description="Disordered" evidence="5">
    <location>
        <begin position="317"/>
        <end position="348"/>
    </location>
</feature>
<evidence type="ECO:0000256" key="4">
    <source>
        <dbReference type="PROSITE-ProRule" id="PRU00134"/>
    </source>
</evidence>
<dbReference type="GeneID" id="14873957"/>
<keyword evidence="1" id="KW-0479">Metal-binding</keyword>
<evidence type="ECO:0000313" key="7">
    <source>
        <dbReference type="EMBL" id="EGG20788.1"/>
    </source>
</evidence>
<dbReference type="PANTHER" id="PTHR12298:SF4">
    <property type="entry name" value="PROGRAMMED CELL DEATH PROTEIN 2"/>
    <property type="match status" value="1"/>
</dbReference>
<proteinExistence type="predicted"/>
<dbReference type="STRING" id="1054147.F4PSZ9"/>
<dbReference type="KEGG" id="dfa:DFA_00653"/>
<dbReference type="Gene3D" id="6.10.140.2220">
    <property type="match status" value="1"/>
</dbReference>
<organism evidence="7 8">
    <name type="scientific">Cavenderia fasciculata</name>
    <name type="common">Slime mold</name>
    <name type="synonym">Dictyostelium fasciculatum</name>
    <dbReference type="NCBI Taxonomy" id="261658"/>
    <lineage>
        <taxon>Eukaryota</taxon>
        <taxon>Amoebozoa</taxon>
        <taxon>Evosea</taxon>
        <taxon>Eumycetozoa</taxon>
        <taxon>Dictyostelia</taxon>
        <taxon>Acytosteliales</taxon>
        <taxon>Cavenderiaceae</taxon>
        <taxon>Cavenderia</taxon>
    </lineage>
</organism>
<name>F4PSZ9_CACFS</name>
<dbReference type="OMA" id="TVYVFCC"/>
<dbReference type="EMBL" id="GL883010">
    <property type="protein sequence ID" value="EGG20788.1"/>
    <property type="molecule type" value="Genomic_DNA"/>
</dbReference>
<evidence type="ECO:0000313" key="8">
    <source>
        <dbReference type="Proteomes" id="UP000007797"/>
    </source>
</evidence>
<dbReference type="Pfam" id="PF04194">
    <property type="entry name" value="PDCD2_C"/>
    <property type="match status" value="1"/>
</dbReference>
<protein>
    <recommendedName>
        <fullName evidence="6">MYND-type domain-containing protein</fullName>
    </recommendedName>
</protein>
<sequence>MKANKPFQNRQSDSIDKPIRNPSTVVIKFEETKLFDDETWSFNFTTIQTPICKYAGMVKYLKRPCFNLIITCATIVKYSRLVVIMSNNDTVPSSSSSTTENTAAAATDVVVGTHQVTMGFTEPVYELRELTSDFFPNKIGGNPVCCRKLVEYYYTILYYTTIISIKRMFININFYAPWSDFEYTYHRTIYLFCCKSAQCNNYKVFRQQLPLDNQVYEIDQEERRYDDDFKVDEKKMSKRQVTCEFCGLHATNKCGKCKQVNYCSRDHQSIDWELHHREHCGKATTLLHRKKHQHHFKQFLIICEDDEFENYDPLTAKQYINEDDEDEDDYDLEEGENEQPKSATGNELVPISSNVQTGEVDTHAPGMEDYQDYLGETGLKDEFSERTFTNMKDRELYQFKLTTKPDQSQVLRYCREDKYRVLWVAEENKPKDLTTDIPKCSNCKSERKFEMQILPQLLHFIEVDSDKLASFNDIDFGVLNIYTCSSSCQFSNESGVIEEFLWRQNFSK</sequence>
<accession>F4PSZ9</accession>
<dbReference type="InterPro" id="IPR007320">
    <property type="entry name" value="PDCD2_C"/>
</dbReference>
<dbReference type="PROSITE" id="PS01360">
    <property type="entry name" value="ZF_MYND_1"/>
    <property type="match status" value="1"/>
</dbReference>
<reference evidence="8" key="1">
    <citation type="journal article" date="2011" name="Genome Res.">
        <title>Phylogeny-wide analysis of social amoeba genomes highlights ancient origins for complex intercellular communication.</title>
        <authorList>
            <person name="Heidel A.J."/>
            <person name="Lawal H.M."/>
            <person name="Felder M."/>
            <person name="Schilde C."/>
            <person name="Helps N.R."/>
            <person name="Tunggal B."/>
            <person name="Rivero F."/>
            <person name="John U."/>
            <person name="Schleicher M."/>
            <person name="Eichinger L."/>
            <person name="Platzer M."/>
            <person name="Noegel A.A."/>
            <person name="Schaap P."/>
            <person name="Gloeckner G."/>
        </authorList>
    </citation>
    <scope>NUCLEOTIDE SEQUENCE [LARGE SCALE GENOMIC DNA]</scope>
    <source>
        <strain evidence="8">SH3</strain>
    </source>
</reference>
<dbReference type="GO" id="GO:0005737">
    <property type="term" value="C:cytoplasm"/>
    <property type="evidence" value="ECO:0007669"/>
    <property type="project" value="InterPro"/>
</dbReference>
<evidence type="ECO:0000256" key="3">
    <source>
        <dbReference type="ARBA" id="ARBA00022833"/>
    </source>
</evidence>